<comment type="subcellular location">
    <subcellularLocation>
        <location evidence="1">Cell membrane</location>
        <topology evidence="1">Multi-pass membrane protein</topology>
    </subcellularLocation>
</comment>
<organism evidence="14">
    <name type="scientific">Agrobacterium rosae</name>
    <dbReference type="NCBI Taxonomy" id="1972867"/>
    <lineage>
        <taxon>Bacteria</taxon>
        <taxon>Pseudomonadati</taxon>
        <taxon>Pseudomonadota</taxon>
        <taxon>Alphaproteobacteria</taxon>
        <taxon>Hyphomicrobiales</taxon>
        <taxon>Rhizobiaceae</taxon>
        <taxon>Rhizobium/Agrobacterium group</taxon>
        <taxon>Agrobacterium</taxon>
    </lineage>
</organism>
<keyword evidence="9 11" id="KW-1133">Transmembrane helix</keyword>
<feature type="transmembrane region" description="Helical" evidence="11">
    <location>
        <begin position="394"/>
        <end position="416"/>
    </location>
</feature>
<dbReference type="Gene3D" id="1.10.620.20">
    <property type="entry name" value="Ribonucleotide Reductase, subunit A"/>
    <property type="match status" value="1"/>
</dbReference>
<dbReference type="Pfam" id="PF04945">
    <property type="entry name" value="YHS"/>
    <property type="match status" value="1"/>
</dbReference>
<dbReference type="SUPFAM" id="SSF81653">
    <property type="entry name" value="Calcium ATPase, transduction domain A"/>
    <property type="match status" value="1"/>
</dbReference>
<dbReference type="InterPro" id="IPR001757">
    <property type="entry name" value="P_typ_ATPase"/>
</dbReference>
<dbReference type="InterPro" id="IPR012348">
    <property type="entry name" value="RNR-like"/>
</dbReference>
<feature type="region of interest" description="Disordered" evidence="12">
    <location>
        <begin position="1"/>
        <end position="35"/>
    </location>
</feature>
<dbReference type="SUPFAM" id="SSF47240">
    <property type="entry name" value="Ferritin-like"/>
    <property type="match status" value="1"/>
</dbReference>
<accession>A0AAW9FCM9</accession>
<dbReference type="NCBIfam" id="TIGR01511">
    <property type="entry name" value="ATPase-IB1_Cu"/>
    <property type="match status" value="1"/>
</dbReference>
<dbReference type="RefSeq" id="WP_320203150.1">
    <property type="nucleotide sequence ID" value="NZ_CP192782.1"/>
</dbReference>
<dbReference type="PROSITE" id="PS00154">
    <property type="entry name" value="ATPASE_E1_E2"/>
    <property type="match status" value="1"/>
</dbReference>
<evidence type="ECO:0000256" key="5">
    <source>
        <dbReference type="ARBA" id="ARBA00022723"/>
    </source>
</evidence>
<dbReference type="AlphaFoldDB" id="A0AAW9FCM9"/>
<feature type="transmembrane region" description="Helical" evidence="11">
    <location>
        <begin position="201"/>
        <end position="221"/>
    </location>
</feature>
<dbReference type="GO" id="GO:0060003">
    <property type="term" value="P:copper ion export"/>
    <property type="evidence" value="ECO:0007669"/>
    <property type="project" value="UniProtKB-ARBA"/>
</dbReference>
<dbReference type="PRINTS" id="PR00119">
    <property type="entry name" value="CATATPASE"/>
</dbReference>
<evidence type="ECO:0000256" key="10">
    <source>
        <dbReference type="ARBA" id="ARBA00023136"/>
    </source>
</evidence>
<dbReference type="PRINTS" id="PR00943">
    <property type="entry name" value="CUATPASE"/>
</dbReference>
<dbReference type="SUPFAM" id="SSF56784">
    <property type="entry name" value="HAD-like"/>
    <property type="match status" value="1"/>
</dbReference>
<keyword evidence="8" id="KW-1278">Translocase</keyword>
<dbReference type="InterPro" id="IPR007029">
    <property type="entry name" value="YHS_dom"/>
</dbReference>
<sequence length="796" mass="83362">MNDDAKSRHRAHSGHDHPTHDGHGPQVGERVTDPVCGMSIDPSIANHSLIDNGHTYHFCSAGCKAKFEGDPAAYLAKNAAAAPPEVAEGALWTCPMHPEVRRGKPGSCPICGMALEPLVVTAQSGPSPELADMTRRFWVGLVLALPVFVLEMGSHLLPALHDLVPTRTSIWIQLVLATPVVLWCGWPFFERAWASLVNRSLNMFTLIAMGTGVAWAYSMVAALTPGVFPAAFRGMDGSVNVYFEAAAVITVLVLLGQVLELRAREQTSGAIKALLNLAPKVARRIAEDGTEEDVAVDAVVRGDRLRVRPGEIVPVDGIVEDGRSSLDEAMVTGESMPVTREAGDHVIGGTLNQTGALVIRAEKVGRDTMLSRIVQMVADAQRSRAPIQRMADKVSGWFVPLVIGFAVLAFVAWGLWGPEPRFAHGLIAAVSVLIIACPCALGLATPMSIMVGVGKGAGAGVLIKNAEALERMEKVDTLVVDKTGTLTEGRPSVIKVFAAQGFDEDQILRLAAGVEKASEHPLARAIVAAAEKKEIVVPPVTGFDSPTGKGVFGAVEGKRIVLGNASFLKENGVDASALSETADTLRHDGATAIYIAVDGRSGGIFAIADPVKATTAEALRALRADGIRIVMLTGDNRTTAVAVAGKLGIDIVEADVLPDQKSAVVNRLKAEGRVVAMAGDGVNDAPALAAADVGIAMGSGTDVAIESAGITLLKGDLMGIVKARRLSEATMANIRQNLAFAFVYNAAGIPIAAGVLYPTFGLLLSPIIAAAAMALSSVSVIANALRLRGLKLDRQG</sequence>
<proteinExistence type="inferred from homology"/>
<feature type="transmembrane region" description="Helical" evidence="11">
    <location>
        <begin position="763"/>
        <end position="785"/>
    </location>
</feature>
<feature type="transmembrane region" description="Helical" evidence="11">
    <location>
        <begin position="170"/>
        <end position="189"/>
    </location>
</feature>
<dbReference type="GO" id="GO:0043682">
    <property type="term" value="F:P-type divalent copper transporter activity"/>
    <property type="evidence" value="ECO:0007669"/>
    <property type="project" value="TreeGrafter"/>
</dbReference>
<dbReference type="SUPFAM" id="SSF81665">
    <property type="entry name" value="Calcium ATPase, transmembrane domain M"/>
    <property type="match status" value="1"/>
</dbReference>
<dbReference type="SFLD" id="SFLDF00027">
    <property type="entry name" value="p-type_atpase"/>
    <property type="match status" value="1"/>
</dbReference>
<dbReference type="Gene3D" id="3.40.50.1000">
    <property type="entry name" value="HAD superfamily/HAD-like"/>
    <property type="match status" value="1"/>
</dbReference>
<dbReference type="InterPro" id="IPR009078">
    <property type="entry name" value="Ferritin-like_SF"/>
</dbReference>
<dbReference type="Pfam" id="PF00122">
    <property type="entry name" value="E1-E2_ATPase"/>
    <property type="match status" value="1"/>
</dbReference>
<keyword evidence="4 11" id="KW-0812">Transmembrane</keyword>
<keyword evidence="3 11" id="KW-1003">Cell membrane</keyword>
<dbReference type="InterPro" id="IPR011017">
    <property type="entry name" value="TRASH_dom"/>
</dbReference>
<feature type="domain" description="TRASH" evidence="13">
    <location>
        <begin position="33"/>
        <end position="71"/>
    </location>
</feature>
<evidence type="ECO:0000256" key="9">
    <source>
        <dbReference type="ARBA" id="ARBA00022989"/>
    </source>
</evidence>
<feature type="transmembrane region" description="Helical" evidence="11">
    <location>
        <begin position="422"/>
        <end position="445"/>
    </location>
</feature>
<evidence type="ECO:0000256" key="3">
    <source>
        <dbReference type="ARBA" id="ARBA00022475"/>
    </source>
</evidence>
<evidence type="ECO:0000256" key="6">
    <source>
        <dbReference type="ARBA" id="ARBA00022741"/>
    </source>
</evidence>
<evidence type="ECO:0000256" key="8">
    <source>
        <dbReference type="ARBA" id="ARBA00022967"/>
    </source>
</evidence>
<gene>
    <name evidence="14" type="ORF">RMR22_19300</name>
</gene>
<protein>
    <submittedName>
        <fullName evidence="14">Heavy metal translocating P-type ATPase</fullName>
    </submittedName>
</protein>
<keyword evidence="7 11" id="KW-0067">ATP-binding</keyword>
<evidence type="ECO:0000256" key="7">
    <source>
        <dbReference type="ARBA" id="ARBA00022840"/>
    </source>
</evidence>
<dbReference type="Pfam" id="PF00702">
    <property type="entry name" value="Hydrolase"/>
    <property type="match status" value="1"/>
</dbReference>
<feature type="compositionally biased region" description="Basic and acidic residues" evidence="12">
    <location>
        <begin position="13"/>
        <end position="23"/>
    </location>
</feature>
<feature type="transmembrane region" description="Helical" evidence="11">
    <location>
        <begin position="137"/>
        <end position="158"/>
    </location>
</feature>
<evidence type="ECO:0000256" key="12">
    <source>
        <dbReference type="SAM" id="MobiDB-lite"/>
    </source>
</evidence>
<dbReference type="PANTHER" id="PTHR43520:SF8">
    <property type="entry name" value="P-TYPE CU(+) TRANSPORTER"/>
    <property type="match status" value="1"/>
</dbReference>
<reference evidence="14" key="1">
    <citation type="journal article" date="2023" name="Phytobiomes J">
        <title>Deciphering the key players within the bacterial microbiota associated with aerial crown gall tumors on rhododendron: Insights into the gallobiome.</title>
        <authorList>
            <person name="Kuzmanovic N."/>
            <person name="Nesme J."/>
            <person name="Wolf J."/>
            <person name="Neumann-Schaal M."/>
            <person name="Petersen J."/>
            <person name="Fernandez-Gnecco G."/>
            <person name="Sproeer C."/>
            <person name="Bunk B."/>
            <person name="Overmann J."/>
            <person name="Sorensen S.J."/>
            <person name="Idczak E."/>
            <person name="Smalla K."/>
        </authorList>
    </citation>
    <scope>NUCLEOTIDE SEQUENCE</scope>
    <source>
        <strain evidence="14">Rho-11.1</strain>
    </source>
</reference>
<dbReference type="CDD" id="cd02094">
    <property type="entry name" value="P-type_ATPase_Cu-like"/>
    <property type="match status" value="1"/>
</dbReference>
<dbReference type="InterPro" id="IPR059000">
    <property type="entry name" value="ATPase_P-type_domA"/>
</dbReference>
<dbReference type="InterPro" id="IPR023214">
    <property type="entry name" value="HAD_sf"/>
</dbReference>
<dbReference type="InterPro" id="IPR044492">
    <property type="entry name" value="P_typ_ATPase_HD_dom"/>
</dbReference>
<dbReference type="EMBL" id="JAVRAF010000007">
    <property type="protein sequence ID" value="MDX8304412.1"/>
    <property type="molecule type" value="Genomic_DNA"/>
</dbReference>
<dbReference type="InterPro" id="IPR008250">
    <property type="entry name" value="ATPase_P-typ_transduc_dom_A_sf"/>
</dbReference>
<keyword evidence="6 11" id="KW-0547">Nucleotide-binding</keyword>
<comment type="caution">
    <text evidence="14">The sequence shown here is derived from an EMBL/GenBank/DDBJ whole genome shotgun (WGS) entry which is preliminary data.</text>
</comment>
<evidence type="ECO:0000256" key="4">
    <source>
        <dbReference type="ARBA" id="ARBA00022692"/>
    </source>
</evidence>
<dbReference type="PANTHER" id="PTHR43520">
    <property type="entry name" value="ATP7, ISOFORM B"/>
    <property type="match status" value="1"/>
</dbReference>
<dbReference type="GO" id="GO:0005886">
    <property type="term" value="C:plasma membrane"/>
    <property type="evidence" value="ECO:0007669"/>
    <property type="project" value="UniProtKB-SubCell"/>
</dbReference>
<keyword evidence="5 11" id="KW-0479">Metal-binding</keyword>
<dbReference type="GO" id="GO:0016491">
    <property type="term" value="F:oxidoreductase activity"/>
    <property type="evidence" value="ECO:0007669"/>
    <property type="project" value="InterPro"/>
</dbReference>
<comment type="similarity">
    <text evidence="2 11">Belongs to the cation transport ATPase (P-type) (TC 3.A.3) family. Type IB subfamily.</text>
</comment>
<dbReference type="SMART" id="SM00746">
    <property type="entry name" value="TRASH"/>
    <property type="match status" value="1"/>
</dbReference>
<evidence type="ECO:0000256" key="2">
    <source>
        <dbReference type="ARBA" id="ARBA00006024"/>
    </source>
</evidence>
<dbReference type="Gene3D" id="3.40.1110.10">
    <property type="entry name" value="Calcium-transporting ATPase, cytoplasmic domain N"/>
    <property type="match status" value="1"/>
</dbReference>
<dbReference type="NCBIfam" id="TIGR01525">
    <property type="entry name" value="ATPase-IB_hvy"/>
    <property type="match status" value="1"/>
</dbReference>
<dbReference type="NCBIfam" id="TIGR01494">
    <property type="entry name" value="ATPase_P-type"/>
    <property type="match status" value="1"/>
</dbReference>
<keyword evidence="10 11" id="KW-0472">Membrane</keyword>
<dbReference type="Pfam" id="PF19335">
    <property type="entry name" value="HMBD"/>
    <property type="match status" value="1"/>
</dbReference>
<dbReference type="GO" id="GO:0055070">
    <property type="term" value="P:copper ion homeostasis"/>
    <property type="evidence" value="ECO:0007669"/>
    <property type="project" value="TreeGrafter"/>
</dbReference>
<dbReference type="SFLD" id="SFLDG00002">
    <property type="entry name" value="C1.7:_P-type_atpase_like"/>
    <property type="match status" value="1"/>
</dbReference>
<name>A0AAW9FCM9_9HYPH</name>
<evidence type="ECO:0000313" key="14">
    <source>
        <dbReference type="EMBL" id="MDX8304412.1"/>
    </source>
</evidence>
<evidence type="ECO:0000256" key="11">
    <source>
        <dbReference type="RuleBase" id="RU362081"/>
    </source>
</evidence>
<dbReference type="InterPro" id="IPR018303">
    <property type="entry name" value="ATPase_P-typ_P_site"/>
</dbReference>
<evidence type="ECO:0000259" key="13">
    <source>
        <dbReference type="SMART" id="SM00746"/>
    </source>
</evidence>
<dbReference type="GO" id="GO:0005524">
    <property type="term" value="F:ATP binding"/>
    <property type="evidence" value="ECO:0007669"/>
    <property type="project" value="UniProtKB-UniRule"/>
</dbReference>
<feature type="transmembrane region" description="Helical" evidence="11">
    <location>
        <begin position="738"/>
        <end position="757"/>
    </location>
</feature>
<dbReference type="GO" id="GO:0005507">
    <property type="term" value="F:copper ion binding"/>
    <property type="evidence" value="ECO:0007669"/>
    <property type="project" value="TreeGrafter"/>
</dbReference>
<dbReference type="FunFam" id="2.70.150.10:FF:000020">
    <property type="entry name" value="Copper-exporting P-type ATPase A"/>
    <property type="match status" value="1"/>
</dbReference>
<feature type="transmembrane region" description="Helical" evidence="11">
    <location>
        <begin position="241"/>
        <end position="259"/>
    </location>
</feature>
<evidence type="ECO:0000256" key="1">
    <source>
        <dbReference type="ARBA" id="ARBA00004651"/>
    </source>
</evidence>
<dbReference type="GO" id="GO:0016887">
    <property type="term" value="F:ATP hydrolysis activity"/>
    <property type="evidence" value="ECO:0007669"/>
    <property type="project" value="InterPro"/>
</dbReference>
<dbReference type="InterPro" id="IPR045800">
    <property type="entry name" value="HMBD"/>
</dbReference>
<dbReference type="InterPro" id="IPR023299">
    <property type="entry name" value="ATPase_P-typ_cyto_dom_N"/>
</dbReference>
<dbReference type="SFLD" id="SFLDS00003">
    <property type="entry name" value="Haloacid_Dehalogenase"/>
    <property type="match status" value="1"/>
</dbReference>
<dbReference type="InterPro" id="IPR023298">
    <property type="entry name" value="ATPase_P-typ_TM_dom_sf"/>
</dbReference>
<dbReference type="InterPro" id="IPR027256">
    <property type="entry name" value="P-typ_ATPase_IB"/>
</dbReference>
<dbReference type="Gene3D" id="2.70.150.10">
    <property type="entry name" value="Calcium-transporting ATPase, cytoplasmic transduction domain A"/>
    <property type="match status" value="1"/>
</dbReference>
<dbReference type="InterPro" id="IPR036412">
    <property type="entry name" value="HAD-like_sf"/>
</dbReference>